<keyword evidence="2" id="KW-1185">Reference proteome</keyword>
<reference evidence="1 2" key="1">
    <citation type="submission" date="2023-07" db="EMBL/GenBank/DDBJ databases">
        <title>Genomic Encyclopedia of Type Strains, Phase IV (KMG-IV): sequencing the most valuable type-strain genomes for metagenomic binning, comparative biology and taxonomic classification.</title>
        <authorList>
            <person name="Goeker M."/>
        </authorList>
    </citation>
    <scope>NUCLEOTIDE SEQUENCE [LARGE SCALE GENOMIC DNA]</scope>
    <source>
        <strain evidence="1 2">DSM 16419</strain>
    </source>
</reference>
<protein>
    <recommendedName>
        <fullName evidence="3">Sporulation protein Cse60</fullName>
    </recommendedName>
</protein>
<dbReference type="RefSeq" id="WP_308788277.1">
    <property type="nucleotide sequence ID" value="NZ_JAUSWB010000008.1"/>
</dbReference>
<sequence>MRVKTFYGYSEKSIDRKINEFLDDTNLEVIDIKFAAPIFYFSAMIMYKTASSPKEKAF</sequence>
<evidence type="ECO:0000313" key="1">
    <source>
        <dbReference type="EMBL" id="MDQ0430307.1"/>
    </source>
</evidence>
<comment type="caution">
    <text evidence="1">The sequence shown here is derived from an EMBL/GenBank/DDBJ whole genome shotgun (WGS) entry which is preliminary data.</text>
</comment>
<name>A0ABU0GY59_9BACL</name>
<proteinExistence type="predicted"/>
<evidence type="ECO:0000313" key="2">
    <source>
        <dbReference type="Proteomes" id="UP001241988"/>
    </source>
</evidence>
<dbReference type="Proteomes" id="UP001241988">
    <property type="component" value="Unassembled WGS sequence"/>
</dbReference>
<gene>
    <name evidence="1" type="ORF">QOZ98_003145</name>
</gene>
<accession>A0ABU0GY59</accession>
<organism evidence="1 2">
    <name type="scientific">Planomicrobium stackebrandtii</name>
    <dbReference type="NCBI Taxonomy" id="253160"/>
    <lineage>
        <taxon>Bacteria</taxon>
        <taxon>Bacillati</taxon>
        <taxon>Bacillota</taxon>
        <taxon>Bacilli</taxon>
        <taxon>Bacillales</taxon>
        <taxon>Caryophanaceae</taxon>
        <taxon>Planomicrobium</taxon>
    </lineage>
</organism>
<dbReference type="EMBL" id="JAUSWB010000008">
    <property type="protein sequence ID" value="MDQ0430307.1"/>
    <property type="molecule type" value="Genomic_DNA"/>
</dbReference>
<evidence type="ECO:0008006" key="3">
    <source>
        <dbReference type="Google" id="ProtNLM"/>
    </source>
</evidence>